<dbReference type="Proteomes" id="UP000076603">
    <property type="component" value="Unassembled WGS sequence"/>
</dbReference>
<sequence>MNNRDDDTLDELIESEIVSVNEEGLPVRTEEYSKAGGRRRNYSPEEVVAIVLPYVYQDITVSDRELERMSKLDRRTISKCRKSELFKTRLAELTNDKLLNLRCMALEQLEKMVKDKNLNANTRVKVIHEILSHSVSVAELAVSTGKEVKPIDINVLLKEIEDM</sequence>
<dbReference type="AlphaFoldDB" id="A0A162RIL1"/>
<evidence type="ECO:0000313" key="2">
    <source>
        <dbReference type="Proteomes" id="UP000076603"/>
    </source>
</evidence>
<dbReference type="OrthoDB" id="9854827at2"/>
<name>A0A162RIL1_9CLOT</name>
<comment type="caution">
    <text evidence="1">The sequence shown here is derived from an EMBL/GenBank/DDBJ whole genome shotgun (WGS) entry which is preliminary data.</text>
</comment>
<reference evidence="1 2" key="1">
    <citation type="submission" date="2016-04" db="EMBL/GenBank/DDBJ databases">
        <title>Genome sequence of Clostridium magnum DSM 2767.</title>
        <authorList>
            <person name="Poehlein A."/>
            <person name="Uhlig R."/>
            <person name="Fischer R."/>
            <person name="Bahl H."/>
            <person name="Daniel R."/>
        </authorList>
    </citation>
    <scope>NUCLEOTIDE SEQUENCE [LARGE SCALE GENOMIC DNA]</scope>
    <source>
        <strain evidence="1 2">DSM 2767</strain>
    </source>
</reference>
<protein>
    <submittedName>
        <fullName evidence="1">Uncharacterized protein</fullName>
    </submittedName>
</protein>
<evidence type="ECO:0000313" key="1">
    <source>
        <dbReference type="EMBL" id="KZL89960.1"/>
    </source>
</evidence>
<gene>
    <name evidence="1" type="ORF">CLMAG_44440</name>
</gene>
<keyword evidence="2" id="KW-1185">Reference proteome</keyword>
<dbReference type="EMBL" id="LWAE01000006">
    <property type="protein sequence ID" value="KZL89960.1"/>
    <property type="molecule type" value="Genomic_DNA"/>
</dbReference>
<proteinExistence type="predicted"/>
<accession>A0A162RIL1</accession>
<organism evidence="1 2">
    <name type="scientific">Clostridium magnum DSM 2767</name>
    <dbReference type="NCBI Taxonomy" id="1121326"/>
    <lineage>
        <taxon>Bacteria</taxon>
        <taxon>Bacillati</taxon>
        <taxon>Bacillota</taxon>
        <taxon>Clostridia</taxon>
        <taxon>Eubacteriales</taxon>
        <taxon>Clostridiaceae</taxon>
        <taxon>Clostridium</taxon>
    </lineage>
</organism>
<dbReference type="PATRIC" id="fig|1121326.3.peg.4506"/>
<dbReference type="STRING" id="1121326.CLMAG_44440"/>
<dbReference type="RefSeq" id="WP_066627146.1">
    <property type="nucleotide sequence ID" value="NZ_FQXL01000055.1"/>
</dbReference>